<protein>
    <submittedName>
        <fullName evidence="2">Uncharacterized protein</fullName>
    </submittedName>
</protein>
<name>A0A8T0XAF1_PANVG</name>
<dbReference type="EMBL" id="CM029038">
    <property type="protein sequence ID" value="KAG2654344.1"/>
    <property type="molecule type" value="Genomic_DNA"/>
</dbReference>
<organism evidence="2 3">
    <name type="scientific">Panicum virgatum</name>
    <name type="common">Blackwell switchgrass</name>
    <dbReference type="NCBI Taxonomy" id="38727"/>
    <lineage>
        <taxon>Eukaryota</taxon>
        <taxon>Viridiplantae</taxon>
        <taxon>Streptophyta</taxon>
        <taxon>Embryophyta</taxon>
        <taxon>Tracheophyta</taxon>
        <taxon>Spermatophyta</taxon>
        <taxon>Magnoliopsida</taxon>
        <taxon>Liliopsida</taxon>
        <taxon>Poales</taxon>
        <taxon>Poaceae</taxon>
        <taxon>PACMAD clade</taxon>
        <taxon>Panicoideae</taxon>
        <taxon>Panicodae</taxon>
        <taxon>Paniceae</taxon>
        <taxon>Panicinae</taxon>
        <taxon>Panicum</taxon>
        <taxon>Panicum sect. Hiantes</taxon>
    </lineage>
</organism>
<gene>
    <name evidence="2" type="ORF">PVAP13_1NG486738</name>
</gene>
<evidence type="ECO:0000313" key="3">
    <source>
        <dbReference type="Proteomes" id="UP000823388"/>
    </source>
</evidence>
<evidence type="ECO:0000313" key="2">
    <source>
        <dbReference type="EMBL" id="KAG2654344.1"/>
    </source>
</evidence>
<comment type="caution">
    <text evidence="2">The sequence shown here is derived from an EMBL/GenBank/DDBJ whole genome shotgun (WGS) entry which is preliminary data.</text>
</comment>
<feature type="compositionally biased region" description="Polar residues" evidence="1">
    <location>
        <begin position="68"/>
        <end position="80"/>
    </location>
</feature>
<dbReference type="AlphaFoldDB" id="A0A8T0XAF1"/>
<accession>A0A8T0XAF1</accession>
<proteinExistence type="predicted"/>
<evidence type="ECO:0000256" key="1">
    <source>
        <dbReference type="SAM" id="MobiDB-lite"/>
    </source>
</evidence>
<feature type="region of interest" description="Disordered" evidence="1">
    <location>
        <begin position="18"/>
        <end position="93"/>
    </location>
</feature>
<keyword evidence="3" id="KW-1185">Reference proteome</keyword>
<reference evidence="2" key="1">
    <citation type="submission" date="2020-05" db="EMBL/GenBank/DDBJ databases">
        <title>WGS assembly of Panicum virgatum.</title>
        <authorList>
            <person name="Lovell J.T."/>
            <person name="Jenkins J."/>
            <person name="Shu S."/>
            <person name="Juenger T.E."/>
            <person name="Schmutz J."/>
        </authorList>
    </citation>
    <scope>NUCLEOTIDE SEQUENCE</scope>
    <source>
        <strain evidence="2">AP13</strain>
    </source>
</reference>
<sequence>MATSCIALSPSRLHVALHRRRPQPPRAPALRQSPAREAQKAKRPGLPVPLFPVRRPPAGMANVAHSPGQLQHEASASSLPRMQKGQAVSHAMQCMPPVPPPCRACRRDRRPAMQCMPPAPPPCRSCRRDRRPAMQCMLPGERCSLQRNAV</sequence>
<dbReference type="Proteomes" id="UP000823388">
    <property type="component" value="Chromosome 1N"/>
</dbReference>